<dbReference type="Ensembl" id="ENSVKKT00000001892.1">
    <property type="protein sequence ID" value="ENSVKKP00000001830.1"/>
    <property type="gene ID" value="ENSVKKG00000001493.1"/>
</dbReference>
<dbReference type="Proteomes" id="UP000694545">
    <property type="component" value="Unplaced"/>
</dbReference>
<accession>A0A8D2IMI2</accession>
<sequence>MKEKEEVKKALERKEKKKDYLARKMHYLLSTEQIAGVYNSPYRSSPDPMELQLRKVKPLRHKKKGIQDITNLKYQKMNNSSIKHIPFSCSCQGPFRNTGEVLQQRFKPLEPSLQGAASNFSLQLAREKVKQEEWRNRIHDNRSRRTNKDIFRCPRQFQSQNQAQNWIEMNPDDFITVLPSIPLFGKFGQTYSRSGQIV</sequence>
<keyword evidence="2" id="KW-1185">Reference proteome</keyword>
<organism evidence="1 2">
    <name type="scientific">Varanus komodoensis</name>
    <name type="common">Komodo dragon</name>
    <dbReference type="NCBI Taxonomy" id="61221"/>
    <lineage>
        <taxon>Eukaryota</taxon>
        <taxon>Metazoa</taxon>
        <taxon>Chordata</taxon>
        <taxon>Craniata</taxon>
        <taxon>Vertebrata</taxon>
        <taxon>Euteleostomi</taxon>
        <taxon>Lepidosauria</taxon>
        <taxon>Squamata</taxon>
        <taxon>Bifurcata</taxon>
        <taxon>Unidentata</taxon>
        <taxon>Episquamata</taxon>
        <taxon>Toxicofera</taxon>
        <taxon>Anguimorpha</taxon>
        <taxon>Paleoanguimorpha</taxon>
        <taxon>Varanoidea</taxon>
        <taxon>Varanidae</taxon>
        <taxon>Varanus</taxon>
    </lineage>
</organism>
<name>A0A8D2IMI2_VARKO</name>
<proteinExistence type="predicted"/>
<protein>
    <submittedName>
        <fullName evidence="1">Spermatogenesis associated 17</fullName>
    </submittedName>
</protein>
<reference evidence="1" key="2">
    <citation type="submission" date="2025-09" db="UniProtKB">
        <authorList>
            <consortium name="Ensembl"/>
        </authorList>
    </citation>
    <scope>IDENTIFICATION</scope>
</reference>
<evidence type="ECO:0000313" key="1">
    <source>
        <dbReference type="Ensembl" id="ENSVKKP00000001830.1"/>
    </source>
</evidence>
<reference evidence="1" key="1">
    <citation type="submission" date="2025-08" db="UniProtKB">
        <authorList>
            <consortium name="Ensembl"/>
        </authorList>
    </citation>
    <scope>IDENTIFICATION</scope>
</reference>
<evidence type="ECO:0000313" key="2">
    <source>
        <dbReference type="Proteomes" id="UP000694545"/>
    </source>
</evidence>
<dbReference type="AlphaFoldDB" id="A0A8D2IMI2"/>